<feature type="compositionally biased region" description="Basic and acidic residues" evidence="1">
    <location>
        <begin position="165"/>
        <end position="175"/>
    </location>
</feature>
<dbReference type="Pfam" id="PF03004">
    <property type="entry name" value="Transposase_24"/>
    <property type="match status" value="1"/>
</dbReference>
<reference evidence="2" key="1">
    <citation type="submission" date="2020-06" db="EMBL/GenBank/DDBJ databases">
        <authorList>
            <person name="Li T."/>
            <person name="Hu X."/>
            <person name="Zhang T."/>
            <person name="Song X."/>
            <person name="Zhang H."/>
            <person name="Dai N."/>
            <person name="Sheng W."/>
            <person name="Hou X."/>
            <person name="Wei L."/>
        </authorList>
    </citation>
    <scope>NUCLEOTIDE SEQUENCE</scope>
    <source>
        <strain evidence="2">KEN1</strain>
        <tissue evidence="2">Leaf</tissue>
    </source>
</reference>
<feature type="region of interest" description="Disordered" evidence="1">
    <location>
        <begin position="46"/>
        <end position="67"/>
    </location>
</feature>
<sequence length="217" mass="23917">MFAGKYIRKTFSLARSSLVMPLWLANEICLQLQAYWASEGFQQESSKNKANRAANPTASSTMYRGESSSVGMHKRKLEVELGRPPKQMEVFKRCYKKKEDGGWSGPRAAVVAASVVMTEQQIWLAAIGGKNKGHVFGLGSEAHFSSRDIHTATSEPGTGGPYRPPRGDDGRHDGYDPGDADQLLHCWAVTADRLQYRPSTAYVDPQPSYDDEMGGLD</sequence>
<proteinExistence type="predicted"/>
<protein>
    <submittedName>
        <fullName evidence="2">Uncharacterized protein</fullName>
    </submittedName>
</protein>
<feature type="region of interest" description="Disordered" evidence="1">
    <location>
        <begin position="150"/>
        <end position="177"/>
    </location>
</feature>
<accession>A0AAW2S392</accession>
<reference evidence="2" key="2">
    <citation type="journal article" date="2024" name="Plant">
        <title>Genomic evolution and insights into agronomic trait innovations of Sesamum species.</title>
        <authorList>
            <person name="Miao H."/>
            <person name="Wang L."/>
            <person name="Qu L."/>
            <person name="Liu H."/>
            <person name="Sun Y."/>
            <person name="Le M."/>
            <person name="Wang Q."/>
            <person name="Wei S."/>
            <person name="Zheng Y."/>
            <person name="Lin W."/>
            <person name="Duan Y."/>
            <person name="Cao H."/>
            <person name="Xiong S."/>
            <person name="Wang X."/>
            <person name="Wei L."/>
            <person name="Li C."/>
            <person name="Ma Q."/>
            <person name="Ju M."/>
            <person name="Zhao R."/>
            <person name="Li G."/>
            <person name="Mu C."/>
            <person name="Tian Q."/>
            <person name="Mei H."/>
            <person name="Zhang T."/>
            <person name="Gao T."/>
            <person name="Zhang H."/>
        </authorList>
    </citation>
    <scope>NUCLEOTIDE SEQUENCE</scope>
    <source>
        <strain evidence="2">KEN1</strain>
    </source>
</reference>
<dbReference type="InterPro" id="IPR004252">
    <property type="entry name" value="Probable_transposase_24"/>
</dbReference>
<name>A0AAW2S392_9LAMI</name>
<gene>
    <name evidence="2" type="ORF">Slati_4594200</name>
</gene>
<dbReference type="EMBL" id="JACGWN010000110">
    <property type="protein sequence ID" value="KAL0386565.1"/>
    <property type="molecule type" value="Genomic_DNA"/>
</dbReference>
<organism evidence="2">
    <name type="scientific">Sesamum latifolium</name>
    <dbReference type="NCBI Taxonomy" id="2727402"/>
    <lineage>
        <taxon>Eukaryota</taxon>
        <taxon>Viridiplantae</taxon>
        <taxon>Streptophyta</taxon>
        <taxon>Embryophyta</taxon>
        <taxon>Tracheophyta</taxon>
        <taxon>Spermatophyta</taxon>
        <taxon>Magnoliopsida</taxon>
        <taxon>eudicotyledons</taxon>
        <taxon>Gunneridae</taxon>
        <taxon>Pentapetalae</taxon>
        <taxon>asterids</taxon>
        <taxon>lamiids</taxon>
        <taxon>Lamiales</taxon>
        <taxon>Pedaliaceae</taxon>
        <taxon>Sesamum</taxon>
    </lineage>
</organism>
<evidence type="ECO:0000313" key="2">
    <source>
        <dbReference type="EMBL" id="KAL0386565.1"/>
    </source>
</evidence>
<dbReference type="AlphaFoldDB" id="A0AAW2S392"/>
<feature type="region of interest" description="Disordered" evidence="1">
    <location>
        <begin position="197"/>
        <end position="217"/>
    </location>
</feature>
<comment type="caution">
    <text evidence="2">The sequence shown here is derived from an EMBL/GenBank/DDBJ whole genome shotgun (WGS) entry which is preliminary data.</text>
</comment>
<feature type="compositionally biased region" description="Polar residues" evidence="1">
    <location>
        <begin position="54"/>
        <end position="67"/>
    </location>
</feature>
<evidence type="ECO:0000256" key="1">
    <source>
        <dbReference type="SAM" id="MobiDB-lite"/>
    </source>
</evidence>